<dbReference type="Proteomes" id="UP000807115">
    <property type="component" value="Chromosome 4"/>
</dbReference>
<organism evidence="3 4">
    <name type="scientific">Sorghum bicolor</name>
    <name type="common">Sorghum</name>
    <name type="synonym">Sorghum vulgare</name>
    <dbReference type="NCBI Taxonomy" id="4558"/>
    <lineage>
        <taxon>Eukaryota</taxon>
        <taxon>Viridiplantae</taxon>
        <taxon>Streptophyta</taxon>
        <taxon>Embryophyta</taxon>
        <taxon>Tracheophyta</taxon>
        <taxon>Spermatophyta</taxon>
        <taxon>Magnoliopsida</taxon>
        <taxon>Liliopsida</taxon>
        <taxon>Poales</taxon>
        <taxon>Poaceae</taxon>
        <taxon>PACMAD clade</taxon>
        <taxon>Panicoideae</taxon>
        <taxon>Andropogonodae</taxon>
        <taxon>Andropogoneae</taxon>
        <taxon>Sorghinae</taxon>
        <taxon>Sorghum</taxon>
    </lineage>
</organism>
<evidence type="ECO:0000256" key="1">
    <source>
        <dbReference type="SAM" id="MobiDB-lite"/>
    </source>
</evidence>
<comment type="caution">
    <text evidence="3">The sequence shown here is derived from an EMBL/GenBank/DDBJ whole genome shotgun (WGS) entry which is preliminary data.</text>
</comment>
<accession>A0A921UIK9</accession>
<feature type="compositionally biased region" description="Basic and acidic residues" evidence="1">
    <location>
        <begin position="393"/>
        <end position="406"/>
    </location>
</feature>
<feature type="region of interest" description="Disordered" evidence="1">
    <location>
        <begin position="390"/>
        <end position="472"/>
    </location>
</feature>
<dbReference type="PANTHER" id="PTHR32133">
    <property type="entry name" value="OS07G0120400 PROTEIN"/>
    <property type="match status" value="1"/>
</dbReference>
<feature type="domain" description="F-box" evidence="2">
    <location>
        <begin position="14"/>
        <end position="52"/>
    </location>
</feature>
<protein>
    <recommendedName>
        <fullName evidence="2">F-box domain-containing protein</fullName>
    </recommendedName>
</protein>
<dbReference type="AlphaFoldDB" id="A0A921UIK9"/>
<name>A0A921UIK9_SORBI</name>
<dbReference type="InterPro" id="IPR001810">
    <property type="entry name" value="F-box_dom"/>
</dbReference>
<feature type="compositionally biased region" description="Basic and acidic residues" evidence="1">
    <location>
        <begin position="418"/>
        <end position="443"/>
    </location>
</feature>
<evidence type="ECO:0000313" key="4">
    <source>
        <dbReference type="Proteomes" id="UP000807115"/>
    </source>
</evidence>
<dbReference type="Pfam" id="PF00646">
    <property type="entry name" value="F-box"/>
    <property type="match status" value="1"/>
</dbReference>
<dbReference type="InterPro" id="IPR036047">
    <property type="entry name" value="F-box-like_dom_sf"/>
</dbReference>
<dbReference type="PANTHER" id="PTHR32133:SF374">
    <property type="entry name" value="F-BOX DOMAIN-CONTAINING PROTEIN"/>
    <property type="match status" value="1"/>
</dbReference>
<dbReference type="SUPFAM" id="SSF81383">
    <property type="entry name" value="F-box domain"/>
    <property type="match status" value="1"/>
</dbReference>
<reference evidence="3" key="1">
    <citation type="journal article" date="2019" name="BMC Genomics">
        <title>A new reference genome for Sorghum bicolor reveals high levels of sequence similarity between sweet and grain genotypes: implications for the genetics of sugar metabolism.</title>
        <authorList>
            <person name="Cooper E.A."/>
            <person name="Brenton Z.W."/>
            <person name="Flinn B.S."/>
            <person name="Jenkins J."/>
            <person name="Shu S."/>
            <person name="Flowers D."/>
            <person name="Luo F."/>
            <person name="Wang Y."/>
            <person name="Xia P."/>
            <person name="Barry K."/>
            <person name="Daum C."/>
            <person name="Lipzen A."/>
            <person name="Yoshinaga Y."/>
            <person name="Schmutz J."/>
            <person name="Saski C."/>
            <person name="Vermerris W."/>
            <person name="Kresovich S."/>
        </authorList>
    </citation>
    <scope>NUCLEOTIDE SEQUENCE</scope>
</reference>
<dbReference type="Gramene" id="EES05251">
    <property type="protein sequence ID" value="EES05251"/>
    <property type="gene ID" value="SORBI_3004G178800"/>
</dbReference>
<evidence type="ECO:0000259" key="2">
    <source>
        <dbReference type="Pfam" id="PF00646"/>
    </source>
</evidence>
<sequence length="472" mass="52649">MENLDPMGKVLAIDDMVVEIALRIPPSDPASLVRAALVSKNWQRLLTSPDFLLAYAERYGRPPFLGYFHSSPSPLSGRQMDRFVPAAAAFPTFSPDIGTDSWYTLDVRQGRVLLLRVTPDLIVWKPMSGEHFLLPRPPRSYQYQAGAVMCANNPQCRDPDCYDVHDFRVIFVGCDDKLVTFNKRKFFEGNETWACIYSQETDEWGEIYVLKDDRYTEHPLLEHNPPVLHRDALYFTLEMHELQGEEVRAALKFDLTVQKLSVVFAPEGAYADFGMFFGTSEGFAFAGIAEEDEDEGTEQNTISIWSLTDSDPAVWSFNRDINLEVTLPPGAVQPTYIPTPVGYVDGKATICIDSGGRIFSIEVGSLETKDIGPSTRSLSVLPFVHFYTPSLPKPKDDGDSGSKGDTDEFTEDEGTSALEDKKNATSKKAEVGTKREIHAEKTPSGKKAKGDQYGQSVSFSGPEESSSEEDWW</sequence>
<evidence type="ECO:0000313" key="3">
    <source>
        <dbReference type="EMBL" id="KAG0533412.1"/>
    </source>
</evidence>
<gene>
    <name evidence="3" type="ORF">BDA96_04G191400</name>
</gene>
<reference evidence="3" key="2">
    <citation type="submission" date="2020-10" db="EMBL/GenBank/DDBJ databases">
        <authorList>
            <person name="Cooper E.A."/>
            <person name="Brenton Z.W."/>
            <person name="Flinn B.S."/>
            <person name="Jenkins J."/>
            <person name="Shu S."/>
            <person name="Flowers D."/>
            <person name="Luo F."/>
            <person name="Wang Y."/>
            <person name="Xia P."/>
            <person name="Barry K."/>
            <person name="Daum C."/>
            <person name="Lipzen A."/>
            <person name="Yoshinaga Y."/>
            <person name="Schmutz J."/>
            <person name="Saski C."/>
            <person name="Vermerris W."/>
            <person name="Kresovich S."/>
        </authorList>
    </citation>
    <scope>NUCLEOTIDE SEQUENCE</scope>
</reference>
<dbReference type="EMBL" id="CM027683">
    <property type="protein sequence ID" value="KAG0533412.1"/>
    <property type="molecule type" value="Genomic_DNA"/>
</dbReference>
<proteinExistence type="predicted"/>